<accession>A0A9N9BXX6</accession>
<keyword evidence="1" id="KW-0812">Transmembrane</keyword>
<evidence type="ECO:0000313" key="2">
    <source>
        <dbReference type="EMBL" id="CAG8583759.1"/>
    </source>
</evidence>
<keyword evidence="1" id="KW-1133">Transmembrane helix</keyword>
<sequence>PDSQQISVFTDIFIIVWLGSAVVTINAKLLGGSVICGKPLCKIAFMYCRICLVFLR</sequence>
<dbReference type="OrthoDB" id="411251at2759"/>
<dbReference type="Proteomes" id="UP000789706">
    <property type="component" value="Unassembled WGS sequence"/>
</dbReference>
<organism evidence="2 3">
    <name type="scientific">Diversispora eburnea</name>
    <dbReference type="NCBI Taxonomy" id="1213867"/>
    <lineage>
        <taxon>Eukaryota</taxon>
        <taxon>Fungi</taxon>
        <taxon>Fungi incertae sedis</taxon>
        <taxon>Mucoromycota</taxon>
        <taxon>Glomeromycotina</taxon>
        <taxon>Glomeromycetes</taxon>
        <taxon>Diversisporales</taxon>
        <taxon>Diversisporaceae</taxon>
        <taxon>Diversispora</taxon>
    </lineage>
</organism>
<feature type="non-terminal residue" evidence="2">
    <location>
        <position position="56"/>
    </location>
</feature>
<evidence type="ECO:0000256" key="1">
    <source>
        <dbReference type="SAM" id="Phobius"/>
    </source>
</evidence>
<keyword evidence="1" id="KW-0472">Membrane</keyword>
<evidence type="ECO:0000313" key="3">
    <source>
        <dbReference type="Proteomes" id="UP000789706"/>
    </source>
</evidence>
<dbReference type="AlphaFoldDB" id="A0A9N9BXX6"/>
<gene>
    <name evidence="2" type="ORF">DEBURN_LOCUS8701</name>
</gene>
<feature type="transmembrane region" description="Helical" evidence="1">
    <location>
        <begin position="6"/>
        <end position="27"/>
    </location>
</feature>
<proteinExistence type="predicted"/>
<protein>
    <submittedName>
        <fullName evidence="2">2802_t:CDS:1</fullName>
    </submittedName>
</protein>
<reference evidence="2" key="1">
    <citation type="submission" date="2021-06" db="EMBL/GenBank/DDBJ databases">
        <authorList>
            <person name="Kallberg Y."/>
            <person name="Tangrot J."/>
            <person name="Rosling A."/>
        </authorList>
    </citation>
    <scope>NUCLEOTIDE SEQUENCE</scope>
    <source>
        <strain evidence="2">AZ414A</strain>
    </source>
</reference>
<comment type="caution">
    <text evidence="2">The sequence shown here is derived from an EMBL/GenBank/DDBJ whole genome shotgun (WGS) entry which is preliminary data.</text>
</comment>
<name>A0A9N9BXX6_9GLOM</name>
<dbReference type="EMBL" id="CAJVPK010001367">
    <property type="protein sequence ID" value="CAG8583759.1"/>
    <property type="molecule type" value="Genomic_DNA"/>
</dbReference>
<keyword evidence="3" id="KW-1185">Reference proteome</keyword>